<feature type="region of interest" description="Disordered" evidence="1">
    <location>
        <begin position="1"/>
        <end position="34"/>
    </location>
</feature>
<proteinExistence type="predicted"/>
<sequence>MAHHPPRRPRPIRRGRHHHHRRSKVCRRADPQPRQVVAHEHHVVCAAVQRHAPSLTGLGFGAPPLKVLQDLGLGGLRSHLRTMREREPGQGVISGAANIRN</sequence>
<reference evidence="2 3" key="1">
    <citation type="submission" date="2012-10" db="EMBL/GenBank/DDBJ databases">
        <title>Genome sequencing and analysis of entomopathogenic fungi Beauveria bassiana D1-5.</title>
        <authorList>
            <person name="Li Q."/>
            <person name="Wang L."/>
            <person name="Zhang Z."/>
            <person name="Wang Q."/>
            <person name="Ren J."/>
            <person name="Wang M."/>
            <person name="Xu W."/>
            <person name="Wang J."/>
            <person name="Lu Y."/>
            <person name="Du Q."/>
            <person name="Sun Z."/>
        </authorList>
    </citation>
    <scope>NUCLEOTIDE SEQUENCE [LARGE SCALE GENOMIC DNA]</scope>
    <source>
        <strain evidence="2 3">D1-5</strain>
    </source>
</reference>
<feature type="compositionally biased region" description="Basic residues" evidence="1">
    <location>
        <begin position="1"/>
        <end position="26"/>
    </location>
</feature>
<organism evidence="2 3">
    <name type="scientific">Beauveria bassiana D1-5</name>
    <dbReference type="NCBI Taxonomy" id="1245745"/>
    <lineage>
        <taxon>Eukaryota</taxon>
        <taxon>Fungi</taxon>
        <taxon>Dikarya</taxon>
        <taxon>Ascomycota</taxon>
        <taxon>Pezizomycotina</taxon>
        <taxon>Sordariomycetes</taxon>
        <taxon>Hypocreomycetidae</taxon>
        <taxon>Hypocreales</taxon>
        <taxon>Cordycipitaceae</taxon>
        <taxon>Beauveria</taxon>
    </lineage>
</organism>
<dbReference type="AlphaFoldDB" id="A0A0A2W160"/>
<evidence type="ECO:0000313" key="3">
    <source>
        <dbReference type="Proteomes" id="UP000030106"/>
    </source>
</evidence>
<dbReference type="EMBL" id="ANFO01000778">
    <property type="protein sequence ID" value="KGQ06684.1"/>
    <property type="molecule type" value="Genomic_DNA"/>
</dbReference>
<name>A0A0A2W160_BEABA</name>
<protein>
    <submittedName>
        <fullName evidence="2">Uncharacterized protein</fullName>
    </submittedName>
</protein>
<dbReference type="HOGENOM" id="CLU_2291187_0_0_1"/>
<gene>
    <name evidence="2" type="ORF">BBAD15_g7996</name>
</gene>
<dbReference type="Proteomes" id="UP000030106">
    <property type="component" value="Unassembled WGS sequence"/>
</dbReference>
<evidence type="ECO:0000256" key="1">
    <source>
        <dbReference type="SAM" id="MobiDB-lite"/>
    </source>
</evidence>
<comment type="caution">
    <text evidence="2">The sequence shown here is derived from an EMBL/GenBank/DDBJ whole genome shotgun (WGS) entry which is preliminary data.</text>
</comment>
<accession>A0A0A2W160</accession>
<evidence type="ECO:0000313" key="2">
    <source>
        <dbReference type="EMBL" id="KGQ06684.1"/>
    </source>
</evidence>